<dbReference type="GO" id="GO:0016829">
    <property type="term" value="F:lyase activity"/>
    <property type="evidence" value="ECO:0007669"/>
    <property type="project" value="UniProtKB-KW"/>
</dbReference>
<dbReference type="PROSITE" id="PS51819">
    <property type="entry name" value="VOC"/>
    <property type="match status" value="1"/>
</dbReference>
<dbReference type="PANTHER" id="PTHR33993">
    <property type="entry name" value="GLYOXALASE-RELATED"/>
    <property type="match status" value="1"/>
</dbReference>
<evidence type="ECO:0000313" key="3">
    <source>
        <dbReference type="Proteomes" id="UP000245469"/>
    </source>
</evidence>
<dbReference type="SUPFAM" id="SSF54593">
    <property type="entry name" value="Glyoxalase/Bleomycin resistance protein/Dihydroxybiphenyl dioxygenase"/>
    <property type="match status" value="1"/>
</dbReference>
<dbReference type="InterPro" id="IPR029068">
    <property type="entry name" value="Glyas_Bleomycin-R_OHBP_Dase"/>
</dbReference>
<evidence type="ECO:0000313" key="2">
    <source>
        <dbReference type="EMBL" id="PWJ46974.1"/>
    </source>
</evidence>
<dbReference type="OrthoDB" id="9793039at2"/>
<keyword evidence="3" id="KW-1185">Reference proteome</keyword>
<keyword evidence="2" id="KW-0456">Lyase</keyword>
<sequence>MGGEGVAVIGHFDVLGPELGPLAAFYGSVFGWEVSSRGPGYAQVSTPGRGGASGLRGAITEAPDASLTLGVVVADLAAALARAEAAGGSVAMPATDNGWVTRAQVRDPAGNLLTLIQQ</sequence>
<dbReference type="AlphaFoldDB" id="A0A315ZQN5"/>
<dbReference type="InterPro" id="IPR037523">
    <property type="entry name" value="VOC_core"/>
</dbReference>
<evidence type="ECO:0000259" key="1">
    <source>
        <dbReference type="PROSITE" id="PS51819"/>
    </source>
</evidence>
<name>A0A315ZQN5_9ACTN</name>
<dbReference type="EMBL" id="QGDQ01000043">
    <property type="protein sequence ID" value="PWJ46974.1"/>
    <property type="molecule type" value="Genomic_DNA"/>
</dbReference>
<dbReference type="InterPro" id="IPR004360">
    <property type="entry name" value="Glyas_Fos-R_dOase_dom"/>
</dbReference>
<protein>
    <submittedName>
        <fullName evidence="2">Putative enzyme related to lactoylglutathione lyase</fullName>
    </submittedName>
</protein>
<dbReference type="Gene3D" id="3.10.180.10">
    <property type="entry name" value="2,3-Dihydroxybiphenyl 1,2-Dioxygenase, domain 1"/>
    <property type="match status" value="1"/>
</dbReference>
<feature type="domain" description="VOC" evidence="1">
    <location>
        <begin position="8"/>
        <end position="118"/>
    </location>
</feature>
<gene>
    <name evidence="2" type="ORF">BXY45_14311</name>
</gene>
<comment type="caution">
    <text evidence="2">The sequence shown here is derived from an EMBL/GenBank/DDBJ whole genome shotgun (WGS) entry which is preliminary data.</text>
</comment>
<dbReference type="Proteomes" id="UP000245469">
    <property type="component" value="Unassembled WGS sequence"/>
</dbReference>
<organism evidence="2 3">
    <name type="scientific">Quadrisphaera granulorum</name>
    <dbReference type="NCBI Taxonomy" id="317664"/>
    <lineage>
        <taxon>Bacteria</taxon>
        <taxon>Bacillati</taxon>
        <taxon>Actinomycetota</taxon>
        <taxon>Actinomycetes</taxon>
        <taxon>Kineosporiales</taxon>
        <taxon>Kineosporiaceae</taxon>
        <taxon>Quadrisphaera</taxon>
    </lineage>
</organism>
<reference evidence="2 3" key="1">
    <citation type="submission" date="2018-03" db="EMBL/GenBank/DDBJ databases">
        <title>Genomic Encyclopedia of Archaeal and Bacterial Type Strains, Phase II (KMG-II): from individual species to whole genera.</title>
        <authorList>
            <person name="Goeker M."/>
        </authorList>
    </citation>
    <scope>NUCLEOTIDE SEQUENCE [LARGE SCALE GENOMIC DNA]</scope>
    <source>
        <strain evidence="2 3">DSM 44889</strain>
    </source>
</reference>
<proteinExistence type="predicted"/>
<accession>A0A315ZQN5</accession>
<dbReference type="Pfam" id="PF00903">
    <property type="entry name" value="Glyoxalase"/>
    <property type="match status" value="1"/>
</dbReference>
<dbReference type="InterPro" id="IPR052164">
    <property type="entry name" value="Anthracycline_SecMetBiosynth"/>
</dbReference>